<name>T0ZIK9_9ZZZZ</name>
<comment type="caution">
    <text evidence="2">The sequence shown here is derived from an EMBL/GenBank/DDBJ whole genome shotgun (WGS) entry which is preliminary data.</text>
</comment>
<reference evidence="2" key="2">
    <citation type="journal article" date="2014" name="ISME J.">
        <title>Microbial stratification in low pH oxic and suboxic macroscopic growths along an acid mine drainage.</title>
        <authorList>
            <person name="Mendez-Garcia C."/>
            <person name="Mesa V."/>
            <person name="Sprenger R.R."/>
            <person name="Richter M."/>
            <person name="Diez M.S."/>
            <person name="Solano J."/>
            <person name="Bargiela R."/>
            <person name="Golyshina O.V."/>
            <person name="Manteca A."/>
            <person name="Ramos J.L."/>
            <person name="Gallego J.R."/>
            <person name="Llorente I."/>
            <person name="Martins Dos Santos V.A."/>
            <person name="Jensen O.N."/>
            <person name="Pelaez A.I."/>
            <person name="Sanchez J."/>
            <person name="Ferrer M."/>
        </authorList>
    </citation>
    <scope>NUCLEOTIDE SEQUENCE</scope>
</reference>
<dbReference type="GO" id="GO:0046677">
    <property type="term" value="P:response to antibiotic"/>
    <property type="evidence" value="ECO:0007669"/>
    <property type="project" value="TreeGrafter"/>
</dbReference>
<dbReference type="PANTHER" id="PTHR38684:SF1">
    <property type="entry name" value="PROTEIN AMPE"/>
    <property type="match status" value="1"/>
</dbReference>
<keyword evidence="1 2" id="KW-0812">Transmembrane</keyword>
<feature type="transmembrane region" description="Helical" evidence="1">
    <location>
        <begin position="118"/>
        <end position="135"/>
    </location>
</feature>
<evidence type="ECO:0000313" key="3">
    <source>
        <dbReference type="EMBL" id="EQD58792.1"/>
    </source>
</evidence>
<protein>
    <submittedName>
        <fullName evidence="2">Transmembrane protein</fullName>
    </submittedName>
</protein>
<accession>T0ZIK9</accession>
<dbReference type="EMBL" id="AUZZ01002829">
    <property type="protein sequence ID" value="EQD58792.1"/>
    <property type="molecule type" value="Genomic_DNA"/>
</dbReference>
<dbReference type="InterPro" id="IPR052966">
    <property type="entry name" value="Beta-lactamase_Reg"/>
</dbReference>
<dbReference type="GO" id="GO:0005886">
    <property type="term" value="C:plasma membrane"/>
    <property type="evidence" value="ECO:0007669"/>
    <property type="project" value="TreeGrafter"/>
</dbReference>
<gene>
    <name evidence="2" type="ORF">B1A_15159</name>
    <name evidence="3" type="ORF">B2A_04229</name>
</gene>
<sequence length="288" mass="30708">MALKLLAVLLALLLARSAPTLLHLRNFGWLKPWLRATSSTRTGVVLAVLLPAVLVGVIGYALLGRWLGVLWLAFALVTLLWTLGPREMEADLEELLNAAEGEPRAAALQNFGDGSDVPLSWSASSVVGAGINAALRRRYAVLFWFFMLGPGGALLYRLARLVAGAGGHAVELPAAQQDFARRMAAALEWPPALLMVLAMALVSNFDAVLGSLRAWHNEPGRSWLGLDPDFLPAIAVAGVNADVEAGDGYAVDATDVAGELEDLAHLLNRVLIIWLVLAALLVLGSWMA</sequence>
<reference evidence="2" key="1">
    <citation type="submission" date="2013-08" db="EMBL/GenBank/DDBJ databases">
        <authorList>
            <person name="Mendez C."/>
            <person name="Richter M."/>
            <person name="Ferrer M."/>
            <person name="Sanchez J."/>
        </authorList>
    </citation>
    <scope>NUCLEOTIDE SEQUENCE</scope>
</reference>
<evidence type="ECO:0000313" key="2">
    <source>
        <dbReference type="EMBL" id="EQD44282.1"/>
    </source>
</evidence>
<evidence type="ECO:0000256" key="1">
    <source>
        <dbReference type="SAM" id="Phobius"/>
    </source>
</evidence>
<feature type="transmembrane region" description="Helical" evidence="1">
    <location>
        <begin position="192"/>
        <end position="212"/>
    </location>
</feature>
<proteinExistence type="predicted"/>
<feature type="transmembrane region" description="Helical" evidence="1">
    <location>
        <begin position="142"/>
        <end position="159"/>
    </location>
</feature>
<feature type="transmembrane region" description="Helical" evidence="1">
    <location>
        <begin position="66"/>
        <end position="84"/>
    </location>
</feature>
<dbReference type="PANTHER" id="PTHR38684">
    <property type="entry name" value="PROTEIN AMPE"/>
    <property type="match status" value="1"/>
</dbReference>
<feature type="transmembrane region" description="Helical" evidence="1">
    <location>
        <begin position="41"/>
        <end position="61"/>
    </location>
</feature>
<dbReference type="AlphaFoldDB" id="T0ZIK9"/>
<keyword evidence="1" id="KW-0472">Membrane</keyword>
<keyword evidence="1" id="KW-1133">Transmembrane helix</keyword>
<dbReference type="EMBL" id="AUZX01011123">
    <property type="protein sequence ID" value="EQD44282.1"/>
    <property type="molecule type" value="Genomic_DNA"/>
</dbReference>
<organism evidence="2">
    <name type="scientific">mine drainage metagenome</name>
    <dbReference type="NCBI Taxonomy" id="410659"/>
    <lineage>
        <taxon>unclassified sequences</taxon>
        <taxon>metagenomes</taxon>
        <taxon>ecological metagenomes</taxon>
    </lineage>
</organism>
<feature type="transmembrane region" description="Helical" evidence="1">
    <location>
        <begin position="270"/>
        <end position="287"/>
    </location>
</feature>